<organism evidence="4">
    <name type="scientific">Volvox carteri f. nagariensis</name>
    <dbReference type="NCBI Taxonomy" id="3068"/>
    <lineage>
        <taxon>Eukaryota</taxon>
        <taxon>Viridiplantae</taxon>
        <taxon>Chlorophyta</taxon>
        <taxon>core chlorophytes</taxon>
        <taxon>Chlorophyceae</taxon>
        <taxon>CS clade</taxon>
        <taxon>Chlamydomonadales</taxon>
        <taxon>Volvocaceae</taxon>
        <taxon>Volvox</taxon>
    </lineage>
</organism>
<proteinExistence type="predicted"/>
<keyword evidence="4" id="KW-1185">Reference proteome</keyword>
<feature type="region of interest" description="Disordered" evidence="1">
    <location>
        <begin position="88"/>
        <end position="112"/>
    </location>
</feature>
<dbReference type="RefSeq" id="XP_002955045.1">
    <property type="nucleotide sequence ID" value="XM_002954999.1"/>
</dbReference>
<dbReference type="GeneID" id="9622058"/>
<evidence type="ECO:0000256" key="1">
    <source>
        <dbReference type="SAM" id="MobiDB-lite"/>
    </source>
</evidence>
<protein>
    <submittedName>
        <fullName evidence="3">Uncharacterized protein</fullName>
    </submittedName>
</protein>
<sequence>MWRGNCPTAILFLLALTIVLAQYEYPMGTNDGDLKALVERFKSLPELRGSSVVAASPDLLVLIPTPGQSLAQIRAALLQQPEVYELEVRDETHRREGNEKPYEVLRKERLAQ</sequence>
<gene>
    <name evidence="3" type="ORF">VOLCADRAFT_118930</name>
</gene>
<evidence type="ECO:0000256" key="2">
    <source>
        <dbReference type="SAM" id="SignalP"/>
    </source>
</evidence>
<name>D8U8S4_VOLCA</name>
<feature type="signal peptide" evidence="2">
    <location>
        <begin position="1"/>
        <end position="21"/>
    </location>
</feature>
<dbReference type="InParanoid" id="D8U8S4"/>
<evidence type="ECO:0000313" key="3">
    <source>
        <dbReference type="EMBL" id="EFJ43799.1"/>
    </source>
</evidence>
<dbReference type="Proteomes" id="UP000001058">
    <property type="component" value="Unassembled WGS sequence"/>
</dbReference>
<reference evidence="3 4" key="1">
    <citation type="journal article" date="2010" name="Science">
        <title>Genomic analysis of organismal complexity in the multicellular green alga Volvox carteri.</title>
        <authorList>
            <person name="Prochnik S.E."/>
            <person name="Umen J."/>
            <person name="Nedelcu A.M."/>
            <person name="Hallmann A."/>
            <person name="Miller S.M."/>
            <person name="Nishii I."/>
            <person name="Ferris P."/>
            <person name="Kuo A."/>
            <person name="Mitros T."/>
            <person name="Fritz-Laylin L.K."/>
            <person name="Hellsten U."/>
            <person name="Chapman J."/>
            <person name="Simakov O."/>
            <person name="Rensing S.A."/>
            <person name="Terry A."/>
            <person name="Pangilinan J."/>
            <person name="Kapitonov V."/>
            <person name="Jurka J."/>
            <person name="Salamov A."/>
            <person name="Shapiro H."/>
            <person name="Schmutz J."/>
            <person name="Grimwood J."/>
            <person name="Lindquist E."/>
            <person name="Lucas S."/>
            <person name="Grigoriev I.V."/>
            <person name="Schmitt R."/>
            <person name="Kirk D."/>
            <person name="Rokhsar D.S."/>
        </authorList>
    </citation>
    <scope>NUCLEOTIDE SEQUENCE [LARGE SCALE GENOMIC DNA]</scope>
    <source>
        <strain evidence="4">f. Nagariensis / Eve</strain>
    </source>
</reference>
<dbReference type="OrthoDB" id="75833at2759"/>
<keyword evidence="2" id="KW-0732">Signal</keyword>
<feature type="non-terminal residue" evidence="3">
    <location>
        <position position="112"/>
    </location>
</feature>
<dbReference type="AlphaFoldDB" id="D8U8S4"/>
<feature type="chain" id="PRO_5003124274" evidence="2">
    <location>
        <begin position="22"/>
        <end position="112"/>
    </location>
</feature>
<dbReference type="EMBL" id="GL378369">
    <property type="protein sequence ID" value="EFJ43799.1"/>
    <property type="molecule type" value="Genomic_DNA"/>
</dbReference>
<evidence type="ECO:0000313" key="4">
    <source>
        <dbReference type="Proteomes" id="UP000001058"/>
    </source>
</evidence>
<accession>D8U8S4</accession>
<dbReference type="KEGG" id="vcn:VOLCADRAFT_118930"/>